<comment type="caution">
    <text evidence="5">The sequence shown here is derived from an EMBL/GenBank/DDBJ whole genome shotgun (WGS) entry which is preliminary data.</text>
</comment>
<gene>
    <name evidence="5" type="ORF">R5R35_006292</name>
</gene>
<protein>
    <recommendedName>
        <fullName evidence="7">Arf-GAP with Rho-GAP domain, ANK repeat and PH domain-containing protein 2</fullName>
    </recommendedName>
</protein>
<evidence type="ECO:0008006" key="7">
    <source>
        <dbReference type="Google" id="ProtNLM"/>
    </source>
</evidence>
<feature type="region of interest" description="Disordered" evidence="2">
    <location>
        <begin position="501"/>
        <end position="588"/>
    </location>
</feature>
<organism evidence="5 6">
    <name type="scientific">Gryllus longicercus</name>
    <dbReference type="NCBI Taxonomy" id="2509291"/>
    <lineage>
        <taxon>Eukaryota</taxon>
        <taxon>Metazoa</taxon>
        <taxon>Ecdysozoa</taxon>
        <taxon>Arthropoda</taxon>
        <taxon>Hexapoda</taxon>
        <taxon>Insecta</taxon>
        <taxon>Pterygota</taxon>
        <taxon>Neoptera</taxon>
        <taxon>Polyneoptera</taxon>
        <taxon>Orthoptera</taxon>
        <taxon>Ensifera</taxon>
        <taxon>Gryllidea</taxon>
        <taxon>Grylloidea</taxon>
        <taxon>Gryllidae</taxon>
        <taxon>Gryllinae</taxon>
        <taxon>Gryllus</taxon>
    </lineage>
</organism>
<dbReference type="InterPro" id="IPR001849">
    <property type="entry name" value="PH_domain"/>
</dbReference>
<dbReference type="PROSITE" id="PS50003">
    <property type="entry name" value="PH_DOMAIN"/>
    <property type="match status" value="1"/>
</dbReference>
<dbReference type="PROSITE" id="PS50238">
    <property type="entry name" value="RHOGAP"/>
    <property type="match status" value="1"/>
</dbReference>
<evidence type="ECO:0000256" key="1">
    <source>
        <dbReference type="ARBA" id="ARBA00022468"/>
    </source>
</evidence>
<dbReference type="GO" id="GO:0007165">
    <property type="term" value="P:signal transduction"/>
    <property type="evidence" value="ECO:0007669"/>
    <property type="project" value="InterPro"/>
</dbReference>
<proteinExistence type="predicted"/>
<dbReference type="AlphaFoldDB" id="A0AAN9ZHZ5"/>
<dbReference type="InterPro" id="IPR008936">
    <property type="entry name" value="Rho_GTPase_activation_prot"/>
</dbReference>
<sequence length="1259" mass="141351">MASAVPVPKPRTNIVDGQSKKPIPKPRQKVVVSTPCAVSENETVCCVKCNAKILNECACATLQVSKHNSIDTSGRSKQNAESKRIVGARLEKSMKNITRRFTTRPLSPGKEGKLNQSKVLRSHSLPSESAFNSLPVEDIFQSITFKSPIAVTDGENGTLPVDGSDQAEEEIYPNTYNAPPPIYPPPPLPDESVYDEVQSVALSGSGSSNVSSSGSAVSHKKTVVSGVSKERVYEPIAIEFAGDATSSKPLILPENISSGNNSVPSVCVTRSDSWSFYDSVFGDKSGSEDGSTVVPSGKDSVSFSERTWSRNSVSPSLLSELDALGCISEDENFEDDNVSFSSASTPRSISVQNEMYDAWEPLKAAVTLRRRETERNAPSKSVILEFDPLFSRTTALPIDNNNEDILLQSGVDLLTTEEAIYGNINQVSKEKKNIVRKHSYDEVSIECPPVPPRRVDSISPTPSKRENTVQIDRSHRETLGAVCEIRTEDEHALYLKNQRDELGIPSGSSGSLQKALSSDDVSMDKKQPRKLTRLASMRQAVRRVADRSPNVLPRTPKLGISLRDPIRNPQTQQEKQKKAESDTRHVERPEISPQLNFPHSGLVFKVGIGKEKQQDYVHRWCVLAEDKLTFYADKTATAMKELITLPSILSLQVITDRKISVDGDCFEINTSSKTRSYVFGTSGPSERRIWMQKILESLTSVFPLRVISDYTRGGWCYLKEGISGKWSAAWILIHKRMFYYCLEKVPIQEIDLRKARCVALQDSNPDTSVLRVSTRGPSLLLDCQGLALYLHMDTPIETRVWQKIIQSSAVDNGPNLDQQQLTKDDIPVIVDKCIKFVYAHGSMSEGIYRRSGANSCVLKLLEMFRLDAWSVQLSRQEYTEYDVSSVLKRFFRDIPEPLLTTELHGQFCDIAAGKFKEDKVALYRRTLEQLPPVNYLTTRKLISHLHSIHEQREKNRMPLDNLAAIWGPTLMHIETSESLEWSKNETAVVADLITYHVQLFEVNDEELNREKLMQEVLERINSSSTSLPQSKPSGELHVWVYLNNRDSGNCVHITAGPQKLAGEVCADLAERMKIPSHELVLQEIVCGGSLMRFLHHTEKVLDTVLRWSYWDECDRKDNSLVVMKNDILKEVVPLAKPPLAMSGELRYADKKSKSFKPFVFEFSQAKLCYYKDKKGSVKMSEWKIEDIVWYLGYEPKRNPQTRWSITFIEKNKPTKRSKDSPYFGNTIAGTSKDEQLRWMAALLIGEYPQGLFMSPTLLT</sequence>
<feature type="compositionally biased region" description="Basic and acidic residues" evidence="2">
    <location>
        <begin position="574"/>
        <end position="588"/>
    </location>
</feature>
<keyword evidence="6" id="KW-1185">Reference proteome</keyword>
<dbReference type="CDD" id="cd00821">
    <property type="entry name" value="PH"/>
    <property type="match status" value="1"/>
</dbReference>
<dbReference type="CDD" id="cd17113">
    <property type="entry name" value="RA_ARAPs"/>
    <property type="match status" value="1"/>
</dbReference>
<dbReference type="EMBL" id="JAZDUA010000004">
    <property type="protein sequence ID" value="KAK7874257.1"/>
    <property type="molecule type" value="Genomic_DNA"/>
</dbReference>
<dbReference type="SMART" id="SM00233">
    <property type="entry name" value="PH"/>
    <property type="match status" value="3"/>
</dbReference>
<dbReference type="Pfam" id="PF00620">
    <property type="entry name" value="RhoGAP"/>
    <property type="match status" value="1"/>
</dbReference>
<dbReference type="SMART" id="SM00324">
    <property type="entry name" value="RhoGAP"/>
    <property type="match status" value="1"/>
</dbReference>
<evidence type="ECO:0000313" key="5">
    <source>
        <dbReference type="EMBL" id="KAK7874257.1"/>
    </source>
</evidence>
<dbReference type="InterPro" id="IPR011993">
    <property type="entry name" value="PH-like_dom_sf"/>
</dbReference>
<reference evidence="5 6" key="1">
    <citation type="submission" date="2024-03" db="EMBL/GenBank/DDBJ databases">
        <title>The genome assembly and annotation of the cricket Gryllus longicercus Weissman &amp; Gray.</title>
        <authorList>
            <person name="Szrajer S."/>
            <person name="Gray D."/>
            <person name="Ylla G."/>
        </authorList>
    </citation>
    <scope>NUCLEOTIDE SEQUENCE [LARGE SCALE GENOMIC DNA]</scope>
    <source>
        <strain evidence="5">DAG 2021-001</strain>
        <tissue evidence="5">Whole body minus gut</tissue>
    </source>
</reference>
<dbReference type="SUPFAM" id="SSF48350">
    <property type="entry name" value="GTPase activation domain, GAP"/>
    <property type="match status" value="1"/>
</dbReference>
<feature type="domain" description="Rho-GAP" evidence="4">
    <location>
        <begin position="814"/>
        <end position="1000"/>
    </location>
</feature>
<evidence type="ECO:0000313" key="6">
    <source>
        <dbReference type="Proteomes" id="UP001378592"/>
    </source>
</evidence>
<dbReference type="GO" id="GO:0005096">
    <property type="term" value="F:GTPase activator activity"/>
    <property type="evidence" value="ECO:0007669"/>
    <property type="project" value="UniProtKB-KW"/>
</dbReference>
<evidence type="ECO:0000256" key="2">
    <source>
        <dbReference type="SAM" id="MobiDB-lite"/>
    </source>
</evidence>
<dbReference type="GO" id="GO:0005547">
    <property type="term" value="F:phosphatidylinositol-3,4,5-trisphosphate binding"/>
    <property type="evidence" value="ECO:0007669"/>
    <property type="project" value="TreeGrafter"/>
</dbReference>
<keyword evidence="1" id="KW-0343">GTPase activation</keyword>
<feature type="domain" description="PH" evidence="3">
    <location>
        <begin position="596"/>
        <end position="699"/>
    </location>
</feature>
<feature type="region of interest" description="Disordered" evidence="2">
    <location>
        <begin position="1"/>
        <end position="26"/>
    </location>
</feature>
<accession>A0AAN9ZHZ5</accession>
<dbReference type="GO" id="GO:0005737">
    <property type="term" value="C:cytoplasm"/>
    <property type="evidence" value="ECO:0007669"/>
    <property type="project" value="TreeGrafter"/>
</dbReference>
<dbReference type="PANTHER" id="PTHR45899:SF2">
    <property type="entry name" value="RHO GTPASE ACTIVATING PROTEIN AT 15B, ISOFORM C"/>
    <property type="match status" value="1"/>
</dbReference>
<evidence type="ECO:0000259" key="4">
    <source>
        <dbReference type="PROSITE" id="PS50238"/>
    </source>
</evidence>
<dbReference type="Pfam" id="PF00169">
    <property type="entry name" value="PH"/>
    <property type="match status" value="1"/>
</dbReference>
<dbReference type="Gene3D" id="1.10.555.10">
    <property type="entry name" value="Rho GTPase activation protein"/>
    <property type="match status" value="1"/>
</dbReference>
<feature type="compositionally biased region" description="Polar residues" evidence="2">
    <location>
        <begin position="506"/>
        <end position="520"/>
    </location>
</feature>
<name>A0AAN9ZHZ5_9ORTH</name>
<dbReference type="InterPro" id="IPR052227">
    <property type="entry name" value="Arf-Rho-GAP_ANK-PH_domain"/>
</dbReference>
<dbReference type="Gene3D" id="2.30.29.30">
    <property type="entry name" value="Pleckstrin-homology domain (PH domain)/Phosphotyrosine-binding domain (PTB)"/>
    <property type="match status" value="3"/>
</dbReference>
<dbReference type="SUPFAM" id="SSF50729">
    <property type="entry name" value="PH domain-like"/>
    <property type="match status" value="3"/>
</dbReference>
<dbReference type="InterPro" id="IPR000198">
    <property type="entry name" value="RhoGAP_dom"/>
</dbReference>
<evidence type="ECO:0000259" key="3">
    <source>
        <dbReference type="PROSITE" id="PS50003"/>
    </source>
</evidence>
<dbReference type="Proteomes" id="UP001378592">
    <property type="component" value="Unassembled WGS sequence"/>
</dbReference>
<dbReference type="PANTHER" id="PTHR45899">
    <property type="entry name" value="RHO GTPASE ACTIVATING PROTEIN AT 15B, ISOFORM C"/>
    <property type="match status" value="1"/>
</dbReference>